<dbReference type="RefSeq" id="WP_024071252.1">
    <property type="nucleotide sequence ID" value="NC_023062.1"/>
</dbReference>
<keyword evidence="3" id="KW-1185">Reference proteome</keyword>
<feature type="coiled-coil region" evidence="1">
    <location>
        <begin position="97"/>
        <end position="124"/>
    </location>
</feature>
<evidence type="ECO:0000256" key="1">
    <source>
        <dbReference type="SAM" id="Coils"/>
    </source>
</evidence>
<keyword evidence="1" id="KW-0175">Coiled coil</keyword>
<dbReference type="Proteomes" id="UP000018745">
    <property type="component" value="Chromosome"/>
</dbReference>
<reference evidence="2 3" key="1">
    <citation type="journal article" date="2014" name="Genome Announc.">
        <title>Complete Genome Sequence of Mycoplasma ovis Strain Michigan, a Hemoplasma of Sheep with Two Distinct 16S rRNA Genes.</title>
        <authorList>
            <person name="Deshuillers P.L."/>
            <person name="Santos A.P."/>
            <person name="do Nascimento N.C."/>
            <person name="Hampel J.A."/>
            <person name="Bergin I.L."/>
            <person name="Dyson M.C."/>
            <person name="Messick J.B."/>
        </authorList>
    </citation>
    <scope>NUCLEOTIDE SEQUENCE [LARGE SCALE GENOMIC DNA]</scope>
    <source>
        <strain evidence="2 3">Michigan</strain>
    </source>
</reference>
<dbReference type="EMBL" id="CP006935">
    <property type="protein sequence ID" value="AHC39952.1"/>
    <property type="molecule type" value="Genomic_DNA"/>
</dbReference>
<protein>
    <submittedName>
        <fullName evidence="2">Uncharacterized protein</fullName>
    </submittedName>
</protein>
<organism evidence="2 3">
    <name type="scientific">Mycoplasma ovis str. Michigan</name>
    <dbReference type="NCBI Taxonomy" id="1415773"/>
    <lineage>
        <taxon>Bacteria</taxon>
        <taxon>Bacillati</taxon>
        <taxon>Mycoplasmatota</taxon>
        <taxon>Mollicutes</taxon>
        <taxon>Mycoplasmataceae</taxon>
        <taxon>Mycoplasma</taxon>
    </lineage>
</organism>
<sequence length="165" mass="18267">MFTLSKLTSLALGFLTLGSVGGIVSQTVLGTINPILKKDISKSDVDLSELITTETQISQQLTNSKNKYSSVLNWLNKLKGIKFHKILGAFDKLFNAEVSLESQYKEAQKKLKDLEKVLNQKGEETMKKLQADKTKASLNIASKALTSLSEGLKSWRKGFKKSFVP</sequence>
<name>A0ABM5P0K8_9MOLU</name>
<accession>A0ABM5P0K8</accession>
<evidence type="ECO:0000313" key="2">
    <source>
        <dbReference type="EMBL" id="AHC39952.1"/>
    </source>
</evidence>
<proteinExistence type="predicted"/>
<evidence type="ECO:0000313" key="3">
    <source>
        <dbReference type="Proteomes" id="UP000018745"/>
    </source>
</evidence>
<gene>
    <name evidence="2" type="ORF">OVS_02360</name>
</gene>